<evidence type="ECO:0000313" key="3">
    <source>
        <dbReference type="Proteomes" id="UP001204524"/>
    </source>
</evidence>
<gene>
    <name evidence="2" type="ORF">NCI01_09760</name>
</gene>
<organism evidence="2 3">
    <name type="scientific">Nocardioides pinisoli</name>
    <dbReference type="NCBI Taxonomy" id="2950279"/>
    <lineage>
        <taxon>Bacteria</taxon>
        <taxon>Bacillati</taxon>
        <taxon>Actinomycetota</taxon>
        <taxon>Actinomycetes</taxon>
        <taxon>Propionibacteriales</taxon>
        <taxon>Nocardioidaceae</taxon>
        <taxon>Nocardioides</taxon>
    </lineage>
</organism>
<dbReference type="EMBL" id="JANARS010000004">
    <property type="protein sequence ID" value="MCP3422080.1"/>
    <property type="molecule type" value="Genomic_DNA"/>
</dbReference>
<dbReference type="RefSeq" id="WP_254181294.1">
    <property type="nucleotide sequence ID" value="NZ_JANARS010000004.1"/>
</dbReference>
<sequence>MTADLVSSHPLARGVSRGRPGSRRGREKLLEQSPGAGSPVCHLWASLVDVLDAIDGPTSALLATADGEAVAVHGLARDDVARVARQSRAAFAARADGGPDPEQAVDTVELTMGLCHTVVASVPTPQERHLLTVTAQGVSVQVLEAWTRRLADDIHLALRTSA</sequence>
<name>A0ABT1KWE0_9ACTN</name>
<reference evidence="2 3" key="1">
    <citation type="submission" date="2022-06" db="EMBL/GenBank/DDBJ databases">
        <authorList>
            <person name="So Y."/>
        </authorList>
    </citation>
    <scope>NUCLEOTIDE SEQUENCE [LARGE SCALE GENOMIC DNA]</scope>
    <source>
        <strain evidence="2 3">STR3</strain>
    </source>
</reference>
<evidence type="ECO:0000313" key="2">
    <source>
        <dbReference type="EMBL" id="MCP3422080.1"/>
    </source>
</evidence>
<feature type="region of interest" description="Disordered" evidence="1">
    <location>
        <begin position="1"/>
        <end position="36"/>
    </location>
</feature>
<evidence type="ECO:0000256" key="1">
    <source>
        <dbReference type="SAM" id="MobiDB-lite"/>
    </source>
</evidence>
<comment type="caution">
    <text evidence="2">The sequence shown here is derived from an EMBL/GenBank/DDBJ whole genome shotgun (WGS) entry which is preliminary data.</text>
</comment>
<protein>
    <recommendedName>
        <fullName evidence="4">Roadblock/LAMTOR2 domain-containing protein</fullName>
    </recommendedName>
</protein>
<evidence type="ECO:0008006" key="4">
    <source>
        <dbReference type="Google" id="ProtNLM"/>
    </source>
</evidence>
<dbReference type="Proteomes" id="UP001204524">
    <property type="component" value="Unassembled WGS sequence"/>
</dbReference>
<keyword evidence="3" id="KW-1185">Reference proteome</keyword>
<accession>A0ABT1KWE0</accession>
<proteinExistence type="predicted"/>